<evidence type="ECO:0000313" key="2">
    <source>
        <dbReference type="EnsemblPlants" id="OPUNC04G06750.1"/>
    </source>
</evidence>
<dbReference type="Pfam" id="PF04195">
    <property type="entry name" value="Transposase_28"/>
    <property type="match status" value="1"/>
</dbReference>
<feature type="domain" description="Transposase (putative) gypsy type" evidence="1">
    <location>
        <begin position="34"/>
        <end position="81"/>
    </location>
</feature>
<reference evidence="2" key="2">
    <citation type="submission" date="2018-05" db="EMBL/GenBank/DDBJ databases">
        <title>OpunRS2 (Oryza punctata Reference Sequence Version 2).</title>
        <authorList>
            <person name="Zhang J."/>
            <person name="Kudrna D."/>
            <person name="Lee S."/>
            <person name="Talag J."/>
            <person name="Welchert J."/>
            <person name="Wing R.A."/>
        </authorList>
    </citation>
    <scope>NUCLEOTIDE SEQUENCE [LARGE SCALE GENOMIC DNA]</scope>
</reference>
<name>A0A0E0KP74_ORYPU</name>
<proteinExistence type="predicted"/>
<dbReference type="Proteomes" id="UP000026962">
    <property type="component" value="Chromosome 4"/>
</dbReference>
<reference evidence="2" key="1">
    <citation type="submission" date="2015-04" db="UniProtKB">
        <authorList>
            <consortium name="EnsemblPlants"/>
        </authorList>
    </citation>
    <scope>IDENTIFICATION</scope>
</reference>
<accession>A0A0E0KP74</accession>
<organism evidence="2">
    <name type="scientific">Oryza punctata</name>
    <name type="common">Red rice</name>
    <dbReference type="NCBI Taxonomy" id="4537"/>
    <lineage>
        <taxon>Eukaryota</taxon>
        <taxon>Viridiplantae</taxon>
        <taxon>Streptophyta</taxon>
        <taxon>Embryophyta</taxon>
        <taxon>Tracheophyta</taxon>
        <taxon>Spermatophyta</taxon>
        <taxon>Magnoliopsida</taxon>
        <taxon>Liliopsida</taxon>
        <taxon>Poales</taxon>
        <taxon>Poaceae</taxon>
        <taxon>BOP clade</taxon>
        <taxon>Oryzoideae</taxon>
        <taxon>Oryzeae</taxon>
        <taxon>Oryzinae</taxon>
        <taxon>Oryza</taxon>
    </lineage>
</organism>
<dbReference type="AlphaFoldDB" id="A0A0E0KP74"/>
<evidence type="ECO:0000259" key="1">
    <source>
        <dbReference type="Pfam" id="PF04195"/>
    </source>
</evidence>
<dbReference type="EnsemblPlants" id="OPUNC04G06750.1">
    <property type="protein sequence ID" value="OPUNC04G06750.1"/>
    <property type="gene ID" value="OPUNC04G06750"/>
</dbReference>
<dbReference type="HOGENOM" id="CLU_2403454_0_0_1"/>
<protein>
    <recommendedName>
        <fullName evidence="1">Transposase (putative) gypsy type domain-containing protein</fullName>
    </recommendedName>
</protein>
<dbReference type="InterPro" id="IPR007321">
    <property type="entry name" value="Transposase_28"/>
</dbReference>
<keyword evidence="3" id="KW-1185">Reference proteome</keyword>
<dbReference type="Gramene" id="OPUNC04G06750.1">
    <property type="protein sequence ID" value="OPUNC04G06750.1"/>
    <property type="gene ID" value="OPUNC04G06750"/>
</dbReference>
<evidence type="ECO:0000313" key="3">
    <source>
        <dbReference type="Proteomes" id="UP000026962"/>
    </source>
</evidence>
<sequence>MAQALMLEPRIGWQKIVVRKGESRTRPNMREAVILEIYGLQTLHLTPNAMTTLGVFTHFYEMFVGLRSSVDLLRCFFMARYTSLGKAPPARCI</sequence>